<evidence type="ECO:0000313" key="1">
    <source>
        <dbReference type="EMBL" id="MBE9190521.1"/>
    </source>
</evidence>
<dbReference type="Proteomes" id="UP000651156">
    <property type="component" value="Unassembled WGS sequence"/>
</dbReference>
<dbReference type="EMBL" id="JADEWN010000018">
    <property type="protein sequence ID" value="MBE9190521.1"/>
    <property type="molecule type" value="Genomic_DNA"/>
</dbReference>
<evidence type="ECO:0000313" key="2">
    <source>
        <dbReference type="Proteomes" id="UP000651156"/>
    </source>
</evidence>
<organism evidence="1 2">
    <name type="scientific">Gloeocapsopsis crepidinum LEGE 06123</name>
    <dbReference type="NCBI Taxonomy" id="588587"/>
    <lineage>
        <taxon>Bacteria</taxon>
        <taxon>Bacillati</taxon>
        <taxon>Cyanobacteriota</taxon>
        <taxon>Cyanophyceae</taxon>
        <taxon>Oscillatoriophycideae</taxon>
        <taxon>Chroococcales</taxon>
        <taxon>Chroococcaceae</taxon>
        <taxon>Gloeocapsopsis</taxon>
    </lineage>
</organism>
<sequence>MLTVRLDEETEQQLGDILAREKDTNRSELIKRLIRDRWLTLQAGRTLVERRGGHPQHLLQDAPPDLSERHNRKAAIAEYIKQRHHS</sequence>
<gene>
    <name evidence="1" type="ORF">IQ230_09140</name>
</gene>
<name>A0ABR9UQH8_9CHRO</name>
<dbReference type="RefSeq" id="WP_193931705.1">
    <property type="nucleotide sequence ID" value="NZ_CAWPMZ010000037.1"/>
</dbReference>
<accession>A0ABR9UQH8</accession>
<comment type="caution">
    <text evidence="1">The sequence shown here is derived from an EMBL/GenBank/DDBJ whole genome shotgun (WGS) entry which is preliminary data.</text>
</comment>
<evidence type="ECO:0008006" key="3">
    <source>
        <dbReference type="Google" id="ProtNLM"/>
    </source>
</evidence>
<protein>
    <recommendedName>
        <fullName evidence="3">Ribbon-helix-helix protein CopG domain-containing protein</fullName>
    </recommendedName>
</protein>
<proteinExistence type="predicted"/>
<keyword evidence="2" id="KW-1185">Reference proteome</keyword>
<reference evidence="1 2" key="1">
    <citation type="submission" date="2020-10" db="EMBL/GenBank/DDBJ databases">
        <authorList>
            <person name="Castelo-Branco R."/>
            <person name="Eusebio N."/>
            <person name="Adriana R."/>
            <person name="Vieira A."/>
            <person name="Brugerolle De Fraissinette N."/>
            <person name="Rezende De Castro R."/>
            <person name="Schneider M.P."/>
            <person name="Vasconcelos V."/>
            <person name="Leao P.N."/>
        </authorList>
    </citation>
    <scope>NUCLEOTIDE SEQUENCE [LARGE SCALE GENOMIC DNA]</scope>
    <source>
        <strain evidence="1 2">LEGE 06123</strain>
    </source>
</reference>